<evidence type="ECO:0000313" key="2">
    <source>
        <dbReference type="EMBL" id="GAA0589618.1"/>
    </source>
</evidence>
<dbReference type="Proteomes" id="UP000549343">
    <property type="component" value="Unassembled WGS sequence"/>
</dbReference>
<dbReference type="EMBL" id="BAAAHD010000067">
    <property type="protein sequence ID" value="GAA0589618.1"/>
    <property type="molecule type" value="Genomic_DNA"/>
</dbReference>
<evidence type="ECO:0000313" key="3">
    <source>
        <dbReference type="EMBL" id="MBB4772176.1"/>
    </source>
</evidence>
<evidence type="ECO:0000313" key="4">
    <source>
        <dbReference type="Proteomes" id="UP000549343"/>
    </source>
</evidence>
<keyword evidence="1" id="KW-0472">Membrane</keyword>
<feature type="transmembrane region" description="Helical" evidence="1">
    <location>
        <begin position="53"/>
        <end position="72"/>
    </location>
</feature>
<keyword evidence="1" id="KW-1133">Transmembrane helix</keyword>
<proteinExistence type="predicted"/>
<accession>A0A7W7MV22</accession>
<dbReference type="EMBL" id="JACHMV010000001">
    <property type="protein sequence ID" value="MBB4772176.1"/>
    <property type="molecule type" value="Genomic_DNA"/>
</dbReference>
<sequence length="178" mass="18779">MTALIVMCFVLAAVFFVLGCMDQRKLYWKLAAWQYRRPEATEPSEAAHVFNRIGLFLGAAMMLVLAAILNAADASSTYSTAQVRSVASSAASDLNQGTQSGIGSSVRASSDLYDAVHEHGGGNVKIRSAGSGEYELTNRDGENPVCLTVTVDNDLNIGGGIGEPWSHSISTSVNDGSC</sequence>
<name>A0A7W7MV22_9ACTN</name>
<protein>
    <submittedName>
        <fullName evidence="3">Uncharacterized protein</fullName>
    </submittedName>
</protein>
<dbReference type="Proteomes" id="UP001501427">
    <property type="component" value="Unassembled WGS sequence"/>
</dbReference>
<reference evidence="2" key="3">
    <citation type="submission" date="2023-12" db="EMBL/GenBank/DDBJ databases">
        <authorList>
            <person name="Sun Q."/>
            <person name="Inoue M."/>
        </authorList>
    </citation>
    <scope>NUCLEOTIDE SEQUENCE</scope>
    <source>
        <strain evidence="2">JCM 10667</strain>
    </source>
</reference>
<organism evidence="3 4">
    <name type="scientific">Actinomadura livida</name>
    <dbReference type="NCBI Taxonomy" id="79909"/>
    <lineage>
        <taxon>Bacteria</taxon>
        <taxon>Bacillati</taxon>
        <taxon>Actinomycetota</taxon>
        <taxon>Actinomycetes</taxon>
        <taxon>Streptosporangiales</taxon>
        <taxon>Thermomonosporaceae</taxon>
        <taxon>Actinomadura</taxon>
    </lineage>
</organism>
<keyword evidence="1" id="KW-0812">Transmembrane</keyword>
<dbReference type="AlphaFoldDB" id="A0A7W7MV22"/>
<evidence type="ECO:0000313" key="5">
    <source>
        <dbReference type="Proteomes" id="UP001501427"/>
    </source>
</evidence>
<comment type="caution">
    <text evidence="3">The sequence shown here is derived from an EMBL/GenBank/DDBJ whole genome shotgun (WGS) entry which is preliminary data.</text>
</comment>
<dbReference type="RefSeq" id="WP_184879377.1">
    <property type="nucleotide sequence ID" value="NZ_BAAAHD010000067.1"/>
</dbReference>
<reference evidence="3 4" key="2">
    <citation type="submission" date="2020-08" db="EMBL/GenBank/DDBJ databases">
        <title>Sequencing the genomes of 1000 actinobacteria strains.</title>
        <authorList>
            <person name="Klenk H.-P."/>
        </authorList>
    </citation>
    <scope>NUCLEOTIDE SEQUENCE [LARGE SCALE GENOMIC DNA]</scope>
    <source>
        <strain evidence="3 4">DSM 44772</strain>
    </source>
</reference>
<evidence type="ECO:0000256" key="1">
    <source>
        <dbReference type="SAM" id="Phobius"/>
    </source>
</evidence>
<reference evidence="2 5" key="1">
    <citation type="journal article" date="2019" name="Int. J. Syst. Evol. Microbiol.">
        <title>The Global Catalogue of Microorganisms (GCM) 10K type strain sequencing project: providing services to taxonomists for standard genome sequencing and annotation.</title>
        <authorList>
            <consortium name="The Broad Institute Genomics Platform"/>
            <consortium name="The Broad Institute Genome Sequencing Center for Infectious Disease"/>
            <person name="Wu L."/>
            <person name="Ma J."/>
        </authorList>
    </citation>
    <scope>NUCLEOTIDE SEQUENCE [LARGE SCALE GENOMIC DNA]</scope>
    <source>
        <strain evidence="2 5">JCM 10667</strain>
    </source>
</reference>
<gene>
    <name evidence="3" type="ORF">F4557_000594</name>
    <name evidence="2" type="ORF">GCM10009546_60100</name>
</gene>
<keyword evidence="5" id="KW-1185">Reference proteome</keyword>